<accession>A0A381XUX7</accession>
<dbReference type="NCBIfam" id="NF033709">
    <property type="entry name" value="PorV_fam"/>
    <property type="match status" value="1"/>
</dbReference>
<protein>
    <recommendedName>
        <fullName evidence="1">Type IX secretion system protein PorV domain-containing protein</fullName>
    </recommendedName>
</protein>
<proteinExistence type="predicted"/>
<evidence type="ECO:0000313" key="2">
    <source>
        <dbReference type="EMBL" id="SVA68584.1"/>
    </source>
</evidence>
<dbReference type="EMBL" id="UINC01016480">
    <property type="protein sequence ID" value="SVA68584.1"/>
    <property type="molecule type" value="Genomic_DNA"/>
</dbReference>
<dbReference type="Gene3D" id="2.40.160.60">
    <property type="entry name" value="Outer membrane protein transport protein (OMPP1/FadL/TodX)"/>
    <property type="match status" value="1"/>
</dbReference>
<organism evidence="2">
    <name type="scientific">marine metagenome</name>
    <dbReference type="NCBI Taxonomy" id="408172"/>
    <lineage>
        <taxon>unclassified sequences</taxon>
        <taxon>metagenomes</taxon>
        <taxon>ecological metagenomes</taxon>
    </lineage>
</organism>
<evidence type="ECO:0000259" key="1">
    <source>
        <dbReference type="Pfam" id="PF19572"/>
    </source>
</evidence>
<feature type="domain" description="Type IX secretion system protein PorV" evidence="1">
    <location>
        <begin position="26"/>
        <end position="249"/>
    </location>
</feature>
<reference evidence="2" key="1">
    <citation type="submission" date="2018-05" db="EMBL/GenBank/DDBJ databases">
        <authorList>
            <person name="Lanie J.A."/>
            <person name="Ng W.-L."/>
            <person name="Kazmierczak K.M."/>
            <person name="Andrzejewski T.M."/>
            <person name="Davidsen T.M."/>
            <person name="Wayne K.J."/>
            <person name="Tettelin H."/>
            <person name="Glass J.I."/>
            <person name="Rusch D."/>
            <person name="Podicherti R."/>
            <person name="Tsui H.-C.T."/>
            <person name="Winkler M.E."/>
        </authorList>
    </citation>
    <scope>NUCLEOTIDE SEQUENCE</scope>
</reference>
<dbReference type="SUPFAM" id="SSF56935">
    <property type="entry name" value="Porins"/>
    <property type="match status" value="1"/>
</dbReference>
<dbReference type="InterPro" id="IPR045741">
    <property type="entry name" value="PorV"/>
</dbReference>
<name>A0A381XUX7_9ZZZZ</name>
<sequence length="391" mass="43296">MKRIYSIVVALLLISGPSLNAQSEAGAIFLLISPGARAGGMGEAQVAVANDAFASYWNPAGLAFQEGSEIAFMHVNWLPNLADDLYYEFLGFRRHFPNLGTLGGHLIYLNLGEQVRMDEYAQYQGKFTSYMMATAFSYSTKLSSTSSFGMNAKISYQHLVEIGTGSEKGKGTSTDFGFDLGYMNKGFLTPRLDVGVTMTNIGPKVSFIDPDQADPQPTNLTLGLGYEVFKNDYNSIKVVYDVDKLLVASYPDMDWDGDGIVGGYNKNGKESTKNSDYNRNGELEVAHKDRLFKAIFTSWVDDWLLGGDIDRAPAGEETDRKIGGWEWAGDANANGKRDAEEMVKTENAVFGGDHWGIYNEWGQKEVGSADDRTIQDELDKLVHNFGMEYWY</sequence>
<gene>
    <name evidence="2" type="ORF">METZ01_LOCUS121438</name>
</gene>
<dbReference type="AlphaFoldDB" id="A0A381XUX7"/>
<feature type="non-terminal residue" evidence="2">
    <location>
        <position position="391"/>
    </location>
</feature>
<dbReference type="Pfam" id="PF19572">
    <property type="entry name" value="PorV"/>
    <property type="match status" value="1"/>
</dbReference>